<comment type="caution">
    <text evidence="3">The sequence shown here is derived from an EMBL/GenBank/DDBJ whole genome shotgun (WGS) entry which is preliminary data.</text>
</comment>
<dbReference type="EMBL" id="SOZE01000005">
    <property type="protein sequence ID" value="TFF38766.1"/>
    <property type="molecule type" value="Genomic_DNA"/>
</dbReference>
<dbReference type="Proteomes" id="UP000297540">
    <property type="component" value="Unassembled WGS sequence"/>
</dbReference>
<dbReference type="PANTHER" id="PTHR34580">
    <property type="match status" value="1"/>
</dbReference>
<evidence type="ECO:0000259" key="2">
    <source>
        <dbReference type="Pfam" id="PF25583"/>
    </source>
</evidence>
<accession>A0A4Y8SK25</accession>
<organism evidence="3 4">
    <name type="scientific">Mucilaginibacter psychrotolerans</name>
    <dbReference type="NCBI Taxonomy" id="1524096"/>
    <lineage>
        <taxon>Bacteria</taxon>
        <taxon>Pseudomonadati</taxon>
        <taxon>Bacteroidota</taxon>
        <taxon>Sphingobacteriia</taxon>
        <taxon>Sphingobacteriales</taxon>
        <taxon>Sphingobacteriaceae</taxon>
        <taxon>Mucilaginibacter</taxon>
    </lineage>
</organism>
<evidence type="ECO:0000313" key="3">
    <source>
        <dbReference type="EMBL" id="TFF38766.1"/>
    </source>
</evidence>
<protein>
    <submittedName>
        <fullName evidence="3">WYL domain-containing protein</fullName>
    </submittedName>
</protein>
<dbReference type="Pfam" id="PF13280">
    <property type="entry name" value="WYL"/>
    <property type="match status" value="1"/>
</dbReference>
<name>A0A4Y8SK25_9SPHI</name>
<gene>
    <name evidence="3" type="ORF">E2R66_07100</name>
</gene>
<keyword evidence="4" id="KW-1185">Reference proteome</keyword>
<dbReference type="InterPro" id="IPR051534">
    <property type="entry name" value="CBASS_pafABC_assoc_protein"/>
</dbReference>
<dbReference type="OrthoDB" id="43316at2"/>
<dbReference type="RefSeq" id="WP_133228363.1">
    <property type="nucleotide sequence ID" value="NZ_SOZE01000005.1"/>
</dbReference>
<dbReference type="InterPro" id="IPR057727">
    <property type="entry name" value="WCX_dom"/>
</dbReference>
<dbReference type="InterPro" id="IPR026881">
    <property type="entry name" value="WYL_dom"/>
</dbReference>
<sequence length="297" mass="34632">MSALHPILRHISLIQFLQSKRLGASLKQIGEYIAARMCIDGDKYLDRTFQRDKKAILDNYKVDIAYNPADKLYRIVNTPAEVGRQAMEAFELLNAVLQTEDFAGRVLFDHRRAQGMAHFQPLLNAIKKCVLVKFRYQKFDEEAYSQRLAEPYAMKEFKGRWYLMALDMADLQTKTFGLDRMSMLEITKKKFDYPESYNPQQLFENCFGITSPYHGQQPEELVLAFSQQQHRYVTSYPLHKSQRDIKGPNGEILTVLNICLNYDLEMELLSYGDQVKVLSPEHFAKRIKQRLKRAAEQ</sequence>
<reference evidence="3 4" key="1">
    <citation type="journal article" date="2017" name="Int. J. Syst. Evol. Microbiol.">
        <title>Mucilaginibacterpsychrotolerans sp. nov., isolated from peatlands.</title>
        <authorList>
            <person name="Deng Y."/>
            <person name="Shen L."/>
            <person name="Xu B."/>
            <person name="Liu Y."/>
            <person name="Gu Z."/>
            <person name="Liu H."/>
            <person name="Zhou Y."/>
        </authorList>
    </citation>
    <scope>NUCLEOTIDE SEQUENCE [LARGE SCALE GENOMIC DNA]</scope>
    <source>
        <strain evidence="3 4">NH7-4</strain>
    </source>
</reference>
<dbReference type="PANTHER" id="PTHR34580:SF9">
    <property type="entry name" value="SLL5097 PROTEIN"/>
    <property type="match status" value="1"/>
</dbReference>
<dbReference type="PROSITE" id="PS52050">
    <property type="entry name" value="WYL"/>
    <property type="match status" value="1"/>
</dbReference>
<proteinExistence type="predicted"/>
<evidence type="ECO:0000313" key="4">
    <source>
        <dbReference type="Proteomes" id="UP000297540"/>
    </source>
</evidence>
<feature type="domain" description="WYL" evidence="1">
    <location>
        <begin position="118"/>
        <end position="185"/>
    </location>
</feature>
<dbReference type="Pfam" id="PF25583">
    <property type="entry name" value="WCX"/>
    <property type="match status" value="1"/>
</dbReference>
<dbReference type="AlphaFoldDB" id="A0A4Y8SK25"/>
<evidence type="ECO:0000259" key="1">
    <source>
        <dbReference type="Pfam" id="PF13280"/>
    </source>
</evidence>
<feature type="domain" description="WCX" evidence="2">
    <location>
        <begin position="218"/>
        <end position="295"/>
    </location>
</feature>